<dbReference type="OrthoDB" id="6737275at2759"/>
<dbReference type="AlphaFoldDB" id="A0A4Y2INB0"/>
<keyword evidence="3" id="KW-1185">Reference proteome</keyword>
<dbReference type="EMBL" id="BGPR01002753">
    <property type="protein sequence ID" value="GBM78466.1"/>
    <property type="molecule type" value="Genomic_DNA"/>
</dbReference>
<dbReference type="GO" id="GO:0003676">
    <property type="term" value="F:nucleic acid binding"/>
    <property type="evidence" value="ECO:0007669"/>
    <property type="project" value="InterPro"/>
</dbReference>
<dbReference type="InterPro" id="IPR012337">
    <property type="entry name" value="RNaseH-like_sf"/>
</dbReference>
<accession>A0A4Y2INB0</accession>
<evidence type="ECO:0000313" key="3">
    <source>
        <dbReference type="Proteomes" id="UP000499080"/>
    </source>
</evidence>
<evidence type="ECO:0000259" key="1">
    <source>
        <dbReference type="PROSITE" id="PS50879"/>
    </source>
</evidence>
<organism evidence="2 3">
    <name type="scientific">Araneus ventricosus</name>
    <name type="common">Orbweaver spider</name>
    <name type="synonym">Epeira ventricosa</name>
    <dbReference type="NCBI Taxonomy" id="182803"/>
    <lineage>
        <taxon>Eukaryota</taxon>
        <taxon>Metazoa</taxon>
        <taxon>Ecdysozoa</taxon>
        <taxon>Arthropoda</taxon>
        <taxon>Chelicerata</taxon>
        <taxon>Arachnida</taxon>
        <taxon>Araneae</taxon>
        <taxon>Araneomorphae</taxon>
        <taxon>Entelegynae</taxon>
        <taxon>Araneoidea</taxon>
        <taxon>Araneidae</taxon>
        <taxon>Araneus</taxon>
    </lineage>
</organism>
<comment type="caution">
    <text evidence="2">The sequence shown here is derived from an EMBL/GenBank/DDBJ whole genome shotgun (WGS) entry which is preliminary data.</text>
</comment>
<dbReference type="SUPFAM" id="SSF53098">
    <property type="entry name" value="Ribonuclease H-like"/>
    <property type="match status" value="1"/>
</dbReference>
<protein>
    <recommendedName>
        <fullName evidence="1">RNase H type-1 domain-containing protein</fullName>
    </recommendedName>
</protein>
<gene>
    <name evidence="2" type="ORF">AVEN_119228_1</name>
</gene>
<dbReference type="Proteomes" id="UP000499080">
    <property type="component" value="Unassembled WGS sequence"/>
</dbReference>
<reference evidence="2 3" key="1">
    <citation type="journal article" date="2019" name="Sci. Rep.">
        <title>Orb-weaving spider Araneus ventricosus genome elucidates the spidroin gene catalogue.</title>
        <authorList>
            <person name="Kono N."/>
            <person name="Nakamura H."/>
            <person name="Ohtoshi R."/>
            <person name="Moran D.A.P."/>
            <person name="Shinohara A."/>
            <person name="Yoshida Y."/>
            <person name="Fujiwara M."/>
            <person name="Mori M."/>
            <person name="Tomita M."/>
            <person name="Arakawa K."/>
        </authorList>
    </citation>
    <scope>NUCLEOTIDE SEQUENCE [LARGE SCALE GENOMIC DNA]</scope>
</reference>
<sequence length="315" mass="35707">MSESVSSFSTTSPTVQNIQAILLSHPSIQLGCIKAHVGRKGNEAADSLAKQATTVGSPLQYPASLRYWQKEWGKSLNGRNIHQILPKVSLTPPPCNRQDIIFASGHGPFPSYFKLFHMKESDHSPHPNPSRTSKQSGGIKLRKINYAGLKQGTFHHIDSEQFIHHHPSSTHISHNLWLIPPANTAHKSTQSIYVSNTFFSQVVRKVSKYVMLTRFSFQVCRVFYPRVNSSKRKRILIKTYEFLSGYVKAKPRPNFGEEKQTKRAKAILGWRGEKRSTTSLALRRRTETFTARATAKLSEGEYWFRSVKCRLSVAQ</sequence>
<dbReference type="InterPro" id="IPR036397">
    <property type="entry name" value="RNaseH_sf"/>
</dbReference>
<name>A0A4Y2INB0_ARAVE</name>
<feature type="domain" description="RNase H type-1" evidence="1">
    <location>
        <begin position="1"/>
        <end position="54"/>
    </location>
</feature>
<dbReference type="InterPro" id="IPR002156">
    <property type="entry name" value="RNaseH_domain"/>
</dbReference>
<proteinExistence type="predicted"/>
<evidence type="ECO:0000313" key="2">
    <source>
        <dbReference type="EMBL" id="GBM78466.1"/>
    </source>
</evidence>
<dbReference type="Gene3D" id="3.30.420.10">
    <property type="entry name" value="Ribonuclease H-like superfamily/Ribonuclease H"/>
    <property type="match status" value="1"/>
</dbReference>
<dbReference type="GO" id="GO:0004523">
    <property type="term" value="F:RNA-DNA hybrid ribonuclease activity"/>
    <property type="evidence" value="ECO:0007669"/>
    <property type="project" value="InterPro"/>
</dbReference>
<dbReference type="PROSITE" id="PS50879">
    <property type="entry name" value="RNASE_H_1"/>
    <property type="match status" value="1"/>
</dbReference>